<dbReference type="OrthoDB" id="2827525at2"/>
<evidence type="ECO:0000256" key="6">
    <source>
        <dbReference type="SAM" id="SignalP"/>
    </source>
</evidence>
<evidence type="ECO:0000313" key="9">
    <source>
        <dbReference type="EMBL" id="RIH66502.1"/>
    </source>
</evidence>
<feature type="transmembrane region" description="Helical" evidence="5">
    <location>
        <begin position="249"/>
        <end position="270"/>
    </location>
</feature>
<keyword evidence="5" id="KW-1133">Transmembrane helix</keyword>
<evidence type="ECO:0000313" key="8">
    <source>
        <dbReference type="EMBL" id="RIH64223.1"/>
    </source>
</evidence>
<keyword evidence="2 4" id="KW-0479">Metal-binding</keyword>
<protein>
    <recommendedName>
        <fullName evidence="7">Cytochrome c domain-containing protein</fullName>
    </recommendedName>
</protein>
<dbReference type="EMBL" id="QWET01000012">
    <property type="protein sequence ID" value="RIH64223.1"/>
    <property type="molecule type" value="Genomic_DNA"/>
</dbReference>
<feature type="chain" id="PRO_5036075208" description="Cytochrome c domain-containing protein" evidence="6">
    <location>
        <begin position="23"/>
        <end position="277"/>
    </location>
</feature>
<feature type="domain" description="Cytochrome c" evidence="7">
    <location>
        <begin position="143"/>
        <end position="235"/>
    </location>
</feature>
<dbReference type="Gene3D" id="1.10.760.10">
    <property type="entry name" value="Cytochrome c-like domain"/>
    <property type="match status" value="2"/>
</dbReference>
<dbReference type="EMBL" id="QWET01000002">
    <property type="protein sequence ID" value="RIH66502.1"/>
    <property type="molecule type" value="Genomic_DNA"/>
</dbReference>
<keyword evidence="6" id="KW-0732">Signal</keyword>
<dbReference type="SUPFAM" id="SSF46626">
    <property type="entry name" value="Cytochrome c"/>
    <property type="match status" value="2"/>
</dbReference>
<dbReference type="Pfam" id="PF00034">
    <property type="entry name" value="Cytochrom_C"/>
    <property type="match status" value="1"/>
</dbReference>
<evidence type="ECO:0000256" key="2">
    <source>
        <dbReference type="ARBA" id="ARBA00022723"/>
    </source>
</evidence>
<keyword evidence="5" id="KW-0472">Membrane</keyword>
<proteinExistence type="predicted"/>
<evidence type="ECO:0000313" key="10">
    <source>
        <dbReference type="Proteomes" id="UP000266441"/>
    </source>
</evidence>
<dbReference type="InterPro" id="IPR036909">
    <property type="entry name" value="Cyt_c-like_dom_sf"/>
</dbReference>
<evidence type="ECO:0000256" key="3">
    <source>
        <dbReference type="ARBA" id="ARBA00023004"/>
    </source>
</evidence>
<evidence type="ECO:0000256" key="1">
    <source>
        <dbReference type="ARBA" id="ARBA00022617"/>
    </source>
</evidence>
<reference evidence="9" key="2">
    <citation type="submission" date="2018-08" db="EMBL/GenBank/DDBJ databases">
        <authorList>
            <person name="Ferrada E.E."/>
            <person name="Latorre B.A."/>
        </authorList>
    </citation>
    <scope>NUCLEOTIDE SEQUENCE</scope>
    <source>
        <strain evidence="9">SY21</strain>
    </source>
</reference>
<dbReference type="AlphaFoldDB" id="A0A399D7H1"/>
<evidence type="ECO:0000256" key="4">
    <source>
        <dbReference type="PROSITE-ProRule" id="PRU00433"/>
    </source>
</evidence>
<accession>A0A399D7H1</accession>
<dbReference type="GO" id="GO:0009055">
    <property type="term" value="F:electron transfer activity"/>
    <property type="evidence" value="ECO:0007669"/>
    <property type="project" value="InterPro"/>
</dbReference>
<dbReference type="PROSITE" id="PS51007">
    <property type="entry name" value="CYTC"/>
    <property type="match status" value="2"/>
</dbReference>
<reference evidence="9 10" key="1">
    <citation type="journal article" date="2015" name="Int. J. Syst. Evol. Microbiol.">
        <title>Mariniphaga sediminis sp. nov., isolated from coastal sediment.</title>
        <authorList>
            <person name="Wang F.Q."/>
            <person name="Shen Q.Y."/>
            <person name="Chen G.J."/>
            <person name="Du Z.J."/>
        </authorList>
    </citation>
    <scope>NUCLEOTIDE SEQUENCE [LARGE SCALE GENOMIC DNA]</scope>
    <source>
        <strain evidence="9 10">SY21</strain>
    </source>
</reference>
<evidence type="ECO:0000259" key="7">
    <source>
        <dbReference type="PROSITE" id="PS51007"/>
    </source>
</evidence>
<dbReference type="GO" id="GO:0046872">
    <property type="term" value="F:metal ion binding"/>
    <property type="evidence" value="ECO:0007669"/>
    <property type="project" value="UniProtKB-KW"/>
</dbReference>
<keyword evidence="1 4" id="KW-0349">Heme</keyword>
<feature type="domain" description="Cytochrome c" evidence="7">
    <location>
        <begin position="21"/>
        <end position="113"/>
    </location>
</feature>
<dbReference type="Proteomes" id="UP000266441">
    <property type="component" value="Unassembled WGS sequence"/>
</dbReference>
<gene>
    <name evidence="9" type="ORF">D1164_02525</name>
    <name evidence="8" type="ORF">D1164_15475</name>
</gene>
<dbReference type="InterPro" id="IPR009056">
    <property type="entry name" value="Cyt_c-like_dom"/>
</dbReference>
<comment type="caution">
    <text evidence="9">The sequence shown here is derived from an EMBL/GenBank/DDBJ whole genome shotgun (WGS) entry which is preliminary data.</text>
</comment>
<keyword evidence="5" id="KW-0812">Transmembrane</keyword>
<name>A0A399D7H1_9BACT</name>
<keyword evidence="10" id="KW-1185">Reference proteome</keyword>
<organism evidence="9 10">
    <name type="scientific">Mariniphaga sediminis</name>
    <dbReference type="NCBI Taxonomy" id="1628158"/>
    <lineage>
        <taxon>Bacteria</taxon>
        <taxon>Pseudomonadati</taxon>
        <taxon>Bacteroidota</taxon>
        <taxon>Bacteroidia</taxon>
        <taxon>Marinilabiliales</taxon>
        <taxon>Prolixibacteraceae</taxon>
        <taxon>Mariniphaga</taxon>
    </lineage>
</organism>
<evidence type="ECO:0000256" key="5">
    <source>
        <dbReference type="SAM" id="Phobius"/>
    </source>
</evidence>
<dbReference type="GO" id="GO:0020037">
    <property type="term" value="F:heme binding"/>
    <property type="evidence" value="ECO:0007669"/>
    <property type="project" value="InterPro"/>
</dbReference>
<sequence>MKNQYATLALLMLFSIHASLYAQESGEDLFKATCVTCHTIGGGRLIGPDLSGVNDKREQEWLFRFIRSSQKLIKENDLVAVELFKEYSGIPMPDNDLNDAEIISILDYIKETGLGTSDVTEESVAKPDLDTTKKTATVTFSADMLKKGNALFYGHESFANGAPSCIACHNIQDESIIGGGKLSFDLTGSYGRLGEAGVLAILKNPPFPAMNVALQNKNLTDEEMEAVTAMLHFVNERYADDPSRSAGGVIYAIISLVIALFLLIHIYILYDNRKVPS</sequence>
<keyword evidence="3 4" id="KW-0408">Iron</keyword>
<feature type="signal peptide" evidence="6">
    <location>
        <begin position="1"/>
        <end position="22"/>
    </location>
</feature>
<dbReference type="RefSeq" id="WP_119348376.1">
    <property type="nucleotide sequence ID" value="NZ_QWET01000002.1"/>
</dbReference>